<organism evidence="1 2">
    <name type="scientific">Hymenobacter nitidus</name>
    <dbReference type="NCBI Taxonomy" id="2880929"/>
    <lineage>
        <taxon>Bacteria</taxon>
        <taxon>Pseudomonadati</taxon>
        <taxon>Bacteroidota</taxon>
        <taxon>Cytophagia</taxon>
        <taxon>Cytophagales</taxon>
        <taxon>Hymenobacteraceae</taxon>
        <taxon>Hymenobacter</taxon>
    </lineage>
</organism>
<proteinExistence type="predicted"/>
<name>A0ABS8AAP3_9BACT</name>
<protein>
    <submittedName>
        <fullName evidence="1">Uncharacterized protein</fullName>
    </submittedName>
</protein>
<dbReference type="Proteomes" id="UP001165297">
    <property type="component" value="Unassembled WGS sequence"/>
</dbReference>
<comment type="caution">
    <text evidence="1">The sequence shown here is derived from an EMBL/GenBank/DDBJ whole genome shotgun (WGS) entry which is preliminary data.</text>
</comment>
<evidence type="ECO:0000313" key="1">
    <source>
        <dbReference type="EMBL" id="MCB2377341.1"/>
    </source>
</evidence>
<reference evidence="1" key="1">
    <citation type="submission" date="2021-10" db="EMBL/GenBank/DDBJ databases">
        <authorList>
            <person name="Dean J.D."/>
            <person name="Kim M.K."/>
            <person name="Newey C.N."/>
            <person name="Stoker T.S."/>
            <person name="Thompson D.W."/>
            <person name="Grose J.H."/>
        </authorList>
    </citation>
    <scope>NUCLEOTIDE SEQUENCE</scope>
    <source>
        <strain evidence="1">BT635</strain>
    </source>
</reference>
<dbReference type="EMBL" id="JAJADQ010000003">
    <property type="protein sequence ID" value="MCB2377341.1"/>
    <property type="molecule type" value="Genomic_DNA"/>
</dbReference>
<accession>A0ABS8AAP3</accession>
<dbReference type="RefSeq" id="WP_226184123.1">
    <property type="nucleotide sequence ID" value="NZ_JAJADQ010000003.1"/>
</dbReference>
<sequence>MPNRRIHPYLHIDRTCCTYVYSGRTNCIRQEQPLPDDGAEYVVLPQNILPKDNVTLPLQVRINEAGQQTRILDEASYNAAFLHRFFNPAYTTEDRLALLEAHYGRYTRTRTPESFLDFLDRDIIAHAPVLLGIKEEAASLWQQEGGQLLRQWIQRQRGYLERPIGIRNGKSQAQVLDLKSQLAVVHYLHRGKMWPGPLLPTKDLAGFLAGVLARSANNIEPLLRFLTEPPSQERNLVLNEKYIARAKKHFEDAQMPLFAQLAADDLEALQ</sequence>
<keyword evidence="2" id="KW-1185">Reference proteome</keyword>
<gene>
    <name evidence="1" type="ORF">LGH70_07100</name>
</gene>
<evidence type="ECO:0000313" key="2">
    <source>
        <dbReference type="Proteomes" id="UP001165297"/>
    </source>
</evidence>